<dbReference type="PANTHER" id="PTHR35276">
    <property type="entry name" value="S-ADENOSYL-L-METHIONINE-DEPENDENT METHYLTRANSFERASES SUPERFAMILY PROTEIN"/>
    <property type="match status" value="1"/>
</dbReference>
<dbReference type="PANTHER" id="PTHR35276:SF1">
    <property type="entry name" value="TRNA (MNM(5)S(2)U34)-METHYLTRANSFERASE, CHLOROPLASTIC"/>
    <property type="match status" value="1"/>
</dbReference>
<comment type="caution">
    <text evidence="1">The sequence shown here is derived from an EMBL/GenBank/DDBJ whole genome shotgun (WGS) entry which is preliminary data.</text>
</comment>
<keyword evidence="1" id="KW-0808">Transferase</keyword>
<dbReference type="Gene3D" id="3.40.50.150">
    <property type="entry name" value="Vaccinia Virus protein VP39"/>
    <property type="match status" value="1"/>
</dbReference>
<dbReference type="Proteomes" id="UP000482209">
    <property type="component" value="Unassembled WGS sequence"/>
</dbReference>
<dbReference type="InterPro" id="IPR010719">
    <property type="entry name" value="MnmM_MeTrfase"/>
</dbReference>
<evidence type="ECO:0000313" key="1">
    <source>
        <dbReference type="EMBL" id="MSS63349.1"/>
    </source>
</evidence>
<dbReference type="CDD" id="cd02440">
    <property type="entry name" value="AdoMet_MTases"/>
    <property type="match status" value="1"/>
</dbReference>
<dbReference type="GO" id="GO:0008168">
    <property type="term" value="F:methyltransferase activity"/>
    <property type="evidence" value="ECO:0007669"/>
    <property type="project" value="UniProtKB-KW"/>
</dbReference>
<dbReference type="InterPro" id="IPR029063">
    <property type="entry name" value="SAM-dependent_MTases_sf"/>
</dbReference>
<dbReference type="GO" id="GO:0032259">
    <property type="term" value="P:methylation"/>
    <property type="evidence" value="ECO:0007669"/>
    <property type="project" value="UniProtKB-KW"/>
</dbReference>
<sequence>MSYLITDYVHQFVTSHIQNGSICVDATAGNGNDTVFLCEHAGMDGKVFAFDIQEAAIENTKKRVKESGYQNAEIIFDSHVNMKKYLEEKSVDCILFNFGYLPGGNHAIATKASTSIEAIKEGLDCLKKDGIMGLCIYSGKDSGFEEKEAILNYLKQIDSKKYLVLVTEYYNRVNHPPIPAFIIRLK</sequence>
<evidence type="ECO:0000313" key="2">
    <source>
        <dbReference type="Proteomes" id="UP000482209"/>
    </source>
</evidence>
<reference evidence="1 2" key="1">
    <citation type="submission" date="2019-08" db="EMBL/GenBank/DDBJ databases">
        <title>In-depth cultivation of the pig gut microbiome towards novel bacterial diversity and tailored functional studies.</title>
        <authorList>
            <person name="Wylensek D."/>
            <person name="Hitch T.C.A."/>
            <person name="Clavel T."/>
        </authorList>
    </citation>
    <scope>NUCLEOTIDE SEQUENCE [LARGE SCALE GENOMIC DNA]</scope>
    <source>
        <strain evidence="1 2">WCA-693-APC-MOT-I</strain>
    </source>
</reference>
<accession>A0A6L5XXM7</accession>
<organism evidence="1 2">
    <name type="scientific">Velocimicrobium porci</name>
    <dbReference type="NCBI Taxonomy" id="2606634"/>
    <lineage>
        <taxon>Bacteria</taxon>
        <taxon>Bacillati</taxon>
        <taxon>Bacillota</taxon>
        <taxon>Clostridia</taxon>
        <taxon>Lachnospirales</taxon>
        <taxon>Lachnospiraceae</taxon>
        <taxon>Velocimicrobium</taxon>
    </lineage>
</organism>
<protein>
    <submittedName>
        <fullName evidence="1">Methyltransferase domain-containing protein</fullName>
    </submittedName>
</protein>
<dbReference type="Pfam" id="PF06962">
    <property type="entry name" value="rRNA_methylase"/>
    <property type="match status" value="1"/>
</dbReference>
<proteinExistence type="predicted"/>
<dbReference type="SUPFAM" id="SSF53335">
    <property type="entry name" value="S-adenosyl-L-methionine-dependent methyltransferases"/>
    <property type="match status" value="1"/>
</dbReference>
<dbReference type="AlphaFoldDB" id="A0A6L5XXM7"/>
<name>A0A6L5XXM7_9FIRM</name>
<dbReference type="RefSeq" id="WP_154518513.1">
    <property type="nucleotide sequence ID" value="NZ_VUMT01000006.1"/>
</dbReference>
<keyword evidence="2" id="KW-1185">Reference proteome</keyword>
<gene>
    <name evidence="1" type="ORF">FYJ58_05590</name>
</gene>
<keyword evidence="1" id="KW-0489">Methyltransferase</keyword>
<dbReference type="EMBL" id="VUMT01000006">
    <property type="protein sequence ID" value="MSS63349.1"/>
    <property type="molecule type" value="Genomic_DNA"/>
</dbReference>